<dbReference type="InterPro" id="IPR010181">
    <property type="entry name" value="CGCAxxGCC_motif"/>
</dbReference>
<comment type="caution">
    <text evidence="1">The sequence shown here is derived from an EMBL/GenBank/DDBJ whole genome shotgun (WGS) entry which is preliminary data.</text>
</comment>
<dbReference type="InterPro" id="IPR036280">
    <property type="entry name" value="Multihaem_cyt_sf"/>
</dbReference>
<keyword evidence="2" id="KW-1185">Reference proteome</keyword>
<evidence type="ECO:0000313" key="2">
    <source>
        <dbReference type="Proteomes" id="UP000197032"/>
    </source>
</evidence>
<organism evidence="1 2">
    <name type="scientific">Calderihabitans maritimus</name>
    <dbReference type="NCBI Taxonomy" id="1246530"/>
    <lineage>
        <taxon>Bacteria</taxon>
        <taxon>Bacillati</taxon>
        <taxon>Bacillota</taxon>
        <taxon>Clostridia</taxon>
        <taxon>Neomoorellales</taxon>
        <taxon>Calderihabitantaceae</taxon>
        <taxon>Calderihabitans</taxon>
    </lineage>
</organism>
<dbReference type="Proteomes" id="UP000197032">
    <property type="component" value="Unassembled WGS sequence"/>
</dbReference>
<gene>
    <name evidence="1" type="ORF">KKC1_12790</name>
</gene>
<evidence type="ECO:0000313" key="1">
    <source>
        <dbReference type="EMBL" id="GAW92120.1"/>
    </source>
</evidence>
<dbReference type="Pfam" id="PF09719">
    <property type="entry name" value="C_GCAxxG_C_C"/>
    <property type="match status" value="1"/>
</dbReference>
<sequence length="342" mass="36846">MYYFTNEKKGGYNVTKGGKVETKVRIGKQLPKGESQAEGWLGYGFHNLWEVEIMEDKKVKPLEKALSRRKFLCDAGKFAVGTAVGIGSIGLVGCSAKMAEQTKEKAKETVAATNTKVEFPPTPWPYKKLDPEVVRKAGFEAYKRDLHCMAGSFAAIIETLAKEVGYPYDAIPPVEQLAYYGAGGVMGWATLCGAANGSCMAINLILGKDHEKLGVAINELLGYYSTTPLPTANSNKFGDMGEQAQSVAGNPLCHVSVTNWCKASGKKSFSPERAERCAKLAGDIAAKAVELLNQIIVEGSFTPVYKAPEAITDCGSCHTKGGVLENSRGKMDCLTCHDDHRG</sequence>
<dbReference type="EMBL" id="BDGJ01000059">
    <property type="protein sequence ID" value="GAW92120.1"/>
    <property type="molecule type" value="Genomic_DNA"/>
</dbReference>
<reference evidence="2" key="1">
    <citation type="journal article" date="2017" name="Appl. Environ. Microbiol.">
        <title>Genomic analysis of Calderihabitans maritimus KKC1, a thermophilic hydrogenogenic carboxydotrophic bacterium isolated from marine sediment.</title>
        <authorList>
            <person name="Omae K."/>
            <person name="Yoneda Y."/>
            <person name="Fukuyama Y."/>
            <person name="Yoshida T."/>
            <person name="Sako Y."/>
        </authorList>
    </citation>
    <scope>NUCLEOTIDE SEQUENCE [LARGE SCALE GENOMIC DNA]</scope>
    <source>
        <strain evidence="2">KKC1</strain>
    </source>
</reference>
<proteinExistence type="predicted"/>
<dbReference type="SUPFAM" id="SSF48695">
    <property type="entry name" value="Multiheme cytochromes"/>
    <property type="match status" value="1"/>
</dbReference>
<dbReference type="AlphaFoldDB" id="A0A1Z5HS62"/>
<protein>
    <submittedName>
        <fullName evidence="1">Split soret cytochrome c</fullName>
    </submittedName>
</protein>
<accession>A0A1Z5HS62</accession>
<name>A0A1Z5HS62_9FIRM</name>